<dbReference type="Pfam" id="PF08680">
    <property type="entry name" value="DUF1779"/>
    <property type="match status" value="1"/>
</dbReference>
<dbReference type="HOGENOM" id="CLU_1122889_0_0_9"/>
<evidence type="ECO:0008006" key="3">
    <source>
        <dbReference type="Google" id="ProtNLM"/>
    </source>
</evidence>
<keyword evidence="2" id="KW-1185">Reference proteome</keyword>
<dbReference type="AlphaFoldDB" id="A0A075RHL2"/>
<dbReference type="SUPFAM" id="SSF143842">
    <property type="entry name" value="YwmB-like"/>
    <property type="match status" value="1"/>
</dbReference>
<protein>
    <recommendedName>
        <fullName evidence="3">TATA-box binding protein</fullName>
    </recommendedName>
</protein>
<dbReference type="InterPro" id="IPR036209">
    <property type="entry name" value="YwmB-like_sf"/>
</dbReference>
<dbReference type="EMBL" id="CP007806">
    <property type="protein sequence ID" value="AIG28680.1"/>
    <property type="molecule type" value="Genomic_DNA"/>
</dbReference>
<proteinExistence type="predicted"/>
<evidence type="ECO:0000313" key="2">
    <source>
        <dbReference type="Proteomes" id="UP000005850"/>
    </source>
</evidence>
<dbReference type="InterPro" id="IPR014794">
    <property type="entry name" value="DUF1779"/>
</dbReference>
<dbReference type="RefSeq" id="WP_003334269.1">
    <property type="nucleotide sequence ID" value="NZ_CP007806.1"/>
</dbReference>
<dbReference type="Proteomes" id="UP000005850">
    <property type="component" value="Chromosome"/>
</dbReference>
<dbReference type="STRING" id="1042163.BRLA_c044160"/>
<organism evidence="1 2">
    <name type="scientific">Brevibacillus laterosporus LMG 15441</name>
    <dbReference type="NCBI Taxonomy" id="1042163"/>
    <lineage>
        <taxon>Bacteria</taxon>
        <taxon>Bacillati</taxon>
        <taxon>Bacillota</taxon>
        <taxon>Bacilli</taxon>
        <taxon>Bacillales</taxon>
        <taxon>Paenibacillaceae</taxon>
        <taxon>Brevibacillus</taxon>
    </lineage>
</organism>
<sequence length="249" mass="27646">MKKHISMVYVVLLCIGLFVASGFSYWTQVTKASVAAQLIEAAEATEATITDIEHRTSIQLATLSTATEFLSLGHEWSGILGIPSAQAVTAEGKQLIYQTEGKVGQTKLHIRLIGLPEPHNISVYLVISLEGKRIHAQDMERAYEKVVAETKRRGLIPQFSTCIRGIYNDTLSDGWQEARINKVFALLQAQEVERLQDESVTSISGFTAQWKPYIITNDQKMNVQVATHVDSLNQLTRITLGTPIITAEY</sequence>
<dbReference type="KEGG" id="blr:BRLA_c044160"/>
<dbReference type="Gene3D" id="3.30.360.40">
    <property type="entry name" value="YwmB-like"/>
    <property type="match status" value="1"/>
</dbReference>
<reference evidence="1 2" key="1">
    <citation type="journal article" date="2011" name="J. Bacteriol.">
        <title>Genome sequence of Brevibacillus laterosporus LMG 15441, a pathogen of invertebrates.</title>
        <authorList>
            <person name="Djukic M."/>
            <person name="Poehlein A."/>
            <person name="Thurmer A."/>
            <person name="Daniel R."/>
        </authorList>
    </citation>
    <scope>NUCLEOTIDE SEQUENCE [LARGE SCALE GENOMIC DNA]</scope>
    <source>
        <strain evidence="1 2">LMG 15441</strain>
    </source>
</reference>
<evidence type="ECO:0000313" key="1">
    <source>
        <dbReference type="EMBL" id="AIG28680.1"/>
    </source>
</evidence>
<accession>A0A075RHL2</accession>
<dbReference type="eggNOG" id="ENOG5030CFT">
    <property type="taxonomic scope" value="Bacteria"/>
</dbReference>
<gene>
    <name evidence="1" type="ORF">BRLA_c044160</name>
</gene>
<name>A0A075RHL2_BRELA</name>